<dbReference type="PIRSF" id="PIRSF002854">
    <property type="entry name" value="MetQ"/>
    <property type="match status" value="1"/>
</dbReference>
<comment type="subcellular location">
    <subcellularLocation>
        <location evidence="1">Membrane</location>
        <topology evidence="1">Lipid-anchor</topology>
    </subcellularLocation>
</comment>
<organism evidence="8 9">
    <name type="scientific">Mesosutterella porci</name>
    <dbReference type="NCBI Taxonomy" id="2915351"/>
    <lineage>
        <taxon>Bacteria</taxon>
        <taxon>Pseudomonadati</taxon>
        <taxon>Pseudomonadota</taxon>
        <taxon>Betaproteobacteria</taxon>
        <taxon>Burkholderiales</taxon>
        <taxon>Sutterellaceae</taxon>
        <taxon>Mesosutterella</taxon>
    </lineage>
</organism>
<dbReference type="RefSeq" id="WP_237977721.1">
    <property type="nucleotide sequence ID" value="NZ_JAKNCT010000001.1"/>
</dbReference>
<keyword evidence="9" id="KW-1185">Reference proteome</keyword>
<dbReference type="CDD" id="cd13597">
    <property type="entry name" value="PBP2_lipoprotein_Tp32"/>
    <property type="match status" value="1"/>
</dbReference>
<gene>
    <name evidence="8" type="ORF">MAF45_01175</name>
</gene>
<dbReference type="Pfam" id="PF03180">
    <property type="entry name" value="Lipoprotein_9"/>
    <property type="match status" value="1"/>
</dbReference>
<accession>A0ABS9MN80</accession>
<dbReference type="SUPFAM" id="SSF53850">
    <property type="entry name" value="Periplasmic binding protein-like II"/>
    <property type="match status" value="1"/>
</dbReference>
<feature type="signal peptide" evidence="7">
    <location>
        <begin position="1"/>
        <end position="25"/>
    </location>
</feature>
<name>A0ABS9MN80_9BURK</name>
<keyword evidence="4" id="KW-0564">Palmitate</keyword>
<evidence type="ECO:0000313" key="9">
    <source>
        <dbReference type="Proteomes" id="UP001297600"/>
    </source>
</evidence>
<keyword evidence="2 7" id="KW-0732">Signal</keyword>
<evidence type="ECO:0000256" key="1">
    <source>
        <dbReference type="ARBA" id="ARBA00004635"/>
    </source>
</evidence>
<dbReference type="EMBL" id="JAKNCT010000001">
    <property type="protein sequence ID" value="MCG5030066.1"/>
    <property type="molecule type" value="Genomic_DNA"/>
</dbReference>
<dbReference type="Proteomes" id="UP001297600">
    <property type="component" value="Unassembled WGS sequence"/>
</dbReference>
<evidence type="ECO:0000256" key="2">
    <source>
        <dbReference type="ARBA" id="ARBA00022729"/>
    </source>
</evidence>
<feature type="chain" id="PRO_5045798494" description="Lipoprotein" evidence="7">
    <location>
        <begin position="26"/>
        <end position="266"/>
    </location>
</feature>
<keyword evidence="5 6" id="KW-0449">Lipoprotein</keyword>
<evidence type="ECO:0000256" key="4">
    <source>
        <dbReference type="ARBA" id="ARBA00023139"/>
    </source>
</evidence>
<dbReference type="InterPro" id="IPR004872">
    <property type="entry name" value="Lipoprotein_NlpA"/>
</dbReference>
<dbReference type="InterPro" id="IPR006311">
    <property type="entry name" value="TAT_signal"/>
</dbReference>
<dbReference type="PROSITE" id="PS51318">
    <property type="entry name" value="TAT"/>
    <property type="match status" value="1"/>
</dbReference>
<comment type="similarity">
    <text evidence="6">Belongs to the nlpA lipoprotein family.</text>
</comment>
<sequence>MNRRTFIASAAAAALFAPASLPAFAAPAQKLRVACTPVPSGELLKFVKPILAKQGIDLQIVEFTDFVAPNAALDAREVDANFYQHVPFLDNAVRQRRLKIEKVAPVHILPIAVYSKNLKDVKKVPQGGRVSIPNDPTNGGRALLLLQSAGLIKLRPGVGYEATPLDVVSNPKKLKFVELDAAQVPRSIRDVDLAVVNSNYALGVGLNPLKDAIFIENKESPYAVVVASRQGGEKNPKIQKLVQALTSKETKNFILKKYKGAVVPAF</sequence>
<comment type="caution">
    <text evidence="8">The sequence shown here is derived from an EMBL/GenBank/DDBJ whole genome shotgun (WGS) entry which is preliminary data.</text>
</comment>
<evidence type="ECO:0000256" key="3">
    <source>
        <dbReference type="ARBA" id="ARBA00023136"/>
    </source>
</evidence>
<proteinExistence type="inferred from homology"/>
<dbReference type="PANTHER" id="PTHR30429:SF0">
    <property type="entry name" value="METHIONINE-BINDING LIPOPROTEIN METQ"/>
    <property type="match status" value="1"/>
</dbReference>
<evidence type="ECO:0000256" key="5">
    <source>
        <dbReference type="ARBA" id="ARBA00023288"/>
    </source>
</evidence>
<evidence type="ECO:0000256" key="6">
    <source>
        <dbReference type="PIRNR" id="PIRNR002854"/>
    </source>
</evidence>
<dbReference type="Gene3D" id="3.40.190.10">
    <property type="entry name" value="Periplasmic binding protein-like II"/>
    <property type="match status" value="2"/>
</dbReference>
<evidence type="ECO:0000256" key="7">
    <source>
        <dbReference type="SAM" id="SignalP"/>
    </source>
</evidence>
<reference evidence="8 9" key="1">
    <citation type="submission" date="2022-02" db="EMBL/GenBank/DDBJ databases">
        <title>Mesosutterella porci, a novel member of the family Sutterellaceae from pig feces.</title>
        <authorList>
            <person name="Wylensek D."/>
            <person name="Clavel T."/>
        </authorList>
    </citation>
    <scope>NUCLEOTIDE SEQUENCE [LARGE SCALE GENOMIC DNA]</scope>
    <source>
        <strain evidence="9">oilRF-744-wt-GAM-9</strain>
    </source>
</reference>
<evidence type="ECO:0000313" key="8">
    <source>
        <dbReference type="EMBL" id="MCG5030066.1"/>
    </source>
</evidence>
<protein>
    <recommendedName>
        <fullName evidence="6">Lipoprotein</fullName>
    </recommendedName>
</protein>
<keyword evidence="3" id="KW-0472">Membrane</keyword>
<dbReference type="PANTHER" id="PTHR30429">
    <property type="entry name" value="D-METHIONINE-BINDING LIPOPROTEIN METQ"/>
    <property type="match status" value="1"/>
</dbReference>